<proteinExistence type="predicted"/>
<protein>
    <submittedName>
        <fullName evidence="2">Uncharacterized protein</fullName>
    </submittedName>
</protein>
<keyword evidence="3" id="KW-1185">Reference proteome</keyword>
<reference evidence="2" key="1">
    <citation type="submission" date="2019-10" db="EMBL/GenBank/DDBJ databases">
        <title>Description of Paenibacillus glebae sp. nov.</title>
        <authorList>
            <person name="Carlier A."/>
            <person name="Qi S."/>
        </authorList>
    </citation>
    <scope>NUCLEOTIDE SEQUENCE</scope>
    <source>
        <strain evidence="2">LMG 31456</strain>
    </source>
</reference>
<gene>
    <name evidence="2" type="ORF">GC093_21560</name>
</gene>
<feature type="transmembrane region" description="Helical" evidence="1">
    <location>
        <begin position="47"/>
        <end position="65"/>
    </location>
</feature>
<dbReference type="RefSeq" id="WP_171654016.1">
    <property type="nucleotide sequence ID" value="NZ_WHOD01000082.1"/>
</dbReference>
<comment type="caution">
    <text evidence="2">The sequence shown here is derived from an EMBL/GenBank/DDBJ whole genome shotgun (WGS) entry which is preliminary data.</text>
</comment>
<organism evidence="2 3">
    <name type="scientific">Paenibacillus foliorum</name>
    <dbReference type="NCBI Taxonomy" id="2654974"/>
    <lineage>
        <taxon>Bacteria</taxon>
        <taxon>Bacillati</taxon>
        <taxon>Bacillota</taxon>
        <taxon>Bacilli</taxon>
        <taxon>Bacillales</taxon>
        <taxon>Paenibacillaceae</taxon>
        <taxon>Paenibacillus</taxon>
    </lineage>
</organism>
<keyword evidence="1" id="KW-0472">Membrane</keyword>
<dbReference type="AlphaFoldDB" id="A0A972GZK1"/>
<dbReference type="Proteomes" id="UP000641588">
    <property type="component" value="Unassembled WGS sequence"/>
</dbReference>
<dbReference type="EMBL" id="WHOD01000082">
    <property type="protein sequence ID" value="NOU95790.1"/>
    <property type="molecule type" value="Genomic_DNA"/>
</dbReference>
<accession>A0A972GZK1</accession>
<keyword evidence="1" id="KW-0812">Transmembrane</keyword>
<keyword evidence="1" id="KW-1133">Transmembrane helix</keyword>
<evidence type="ECO:0000256" key="1">
    <source>
        <dbReference type="SAM" id="Phobius"/>
    </source>
</evidence>
<name>A0A972GZK1_9BACL</name>
<evidence type="ECO:0000313" key="3">
    <source>
        <dbReference type="Proteomes" id="UP000641588"/>
    </source>
</evidence>
<evidence type="ECO:0000313" key="2">
    <source>
        <dbReference type="EMBL" id="NOU95790.1"/>
    </source>
</evidence>
<sequence length="153" mass="16985">MKTLKEYVWDWDGVGLGQQALFTLTSYETELIDGGSVLEHMQETSTVAAYVIAMATALYCVSRLSKRSSIVRILRVSSCRIVEISEAITSVTGRRAVLLGSKSSNKGLPVQTLRLEIYRLEEVMLYDLIRAIDQEADIEILSVTSLYGESGSR</sequence>